<dbReference type="RefSeq" id="WP_025413217.1">
    <property type="nucleotide sequence ID" value="NZ_CP007128.1"/>
</dbReference>
<dbReference type="KEGG" id="gba:J421_4242"/>
<evidence type="ECO:0000313" key="6">
    <source>
        <dbReference type="EMBL" id="AHG91779.1"/>
    </source>
</evidence>
<dbReference type="GO" id="GO:0006796">
    <property type="term" value="P:phosphate-containing compound metabolic process"/>
    <property type="evidence" value="ECO:0007669"/>
    <property type="project" value="InterPro"/>
</dbReference>
<comment type="cofactor">
    <cofactor evidence="1">
        <name>Mg(2+)</name>
        <dbReference type="ChEBI" id="CHEBI:18420"/>
    </cofactor>
</comment>
<accession>W0RL36</accession>
<dbReference type="HOGENOM" id="CLU_073198_1_1_0"/>
<dbReference type="InterPro" id="IPR008162">
    <property type="entry name" value="Pyrophosphatase"/>
</dbReference>
<dbReference type="Pfam" id="PF00719">
    <property type="entry name" value="Pyrophosphatase"/>
    <property type="match status" value="1"/>
</dbReference>
<proteinExistence type="predicted"/>
<evidence type="ECO:0000256" key="2">
    <source>
        <dbReference type="ARBA" id="ARBA00012146"/>
    </source>
</evidence>
<name>W0RL36_9BACT</name>
<reference evidence="6 7" key="1">
    <citation type="journal article" date="2014" name="Genome Announc.">
        <title>Genome Sequence and Methylome of Soil Bacterium Gemmatirosa kalamazoonensis KBS708T, a Member of the Rarely Cultivated Gemmatimonadetes Phylum.</title>
        <authorList>
            <person name="Debruyn J.M."/>
            <person name="Radosevich M."/>
            <person name="Wommack K.E."/>
            <person name="Polson S.W."/>
            <person name="Hauser L.J."/>
            <person name="Fawaz M.N."/>
            <person name="Korlach J."/>
            <person name="Tsai Y.C."/>
        </authorList>
    </citation>
    <scope>NUCLEOTIDE SEQUENCE [LARGE SCALE GENOMIC DNA]</scope>
    <source>
        <strain evidence="6 7">KBS708</strain>
    </source>
</reference>
<dbReference type="SUPFAM" id="SSF50324">
    <property type="entry name" value="Inorganic pyrophosphatase"/>
    <property type="match status" value="1"/>
</dbReference>
<evidence type="ECO:0000313" key="7">
    <source>
        <dbReference type="Proteomes" id="UP000019151"/>
    </source>
</evidence>
<gene>
    <name evidence="6" type="ORF">J421_4242</name>
</gene>
<keyword evidence="3" id="KW-0479">Metal-binding</keyword>
<organism evidence="6 7">
    <name type="scientific">Gemmatirosa kalamazoonensis</name>
    <dbReference type="NCBI Taxonomy" id="861299"/>
    <lineage>
        <taxon>Bacteria</taxon>
        <taxon>Pseudomonadati</taxon>
        <taxon>Gemmatimonadota</taxon>
        <taxon>Gemmatimonadia</taxon>
        <taxon>Gemmatimonadales</taxon>
        <taxon>Gemmatimonadaceae</taxon>
        <taxon>Gemmatirosa</taxon>
    </lineage>
</organism>
<evidence type="ECO:0000256" key="1">
    <source>
        <dbReference type="ARBA" id="ARBA00001946"/>
    </source>
</evidence>
<dbReference type="OrthoDB" id="5187599at2"/>
<evidence type="ECO:0000256" key="3">
    <source>
        <dbReference type="ARBA" id="ARBA00022723"/>
    </source>
</evidence>
<keyword evidence="5" id="KW-0460">Magnesium</keyword>
<dbReference type="InParanoid" id="W0RL36"/>
<dbReference type="GO" id="GO:0000287">
    <property type="term" value="F:magnesium ion binding"/>
    <property type="evidence" value="ECO:0007669"/>
    <property type="project" value="InterPro"/>
</dbReference>
<dbReference type="AlphaFoldDB" id="W0RL36"/>
<dbReference type="GO" id="GO:0004427">
    <property type="term" value="F:inorganic diphosphate phosphatase activity"/>
    <property type="evidence" value="ECO:0007669"/>
    <property type="project" value="UniProtKB-EC"/>
</dbReference>
<dbReference type="InterPro" id="IPR036649">
    <property type="entry name" value="Pyrophosphatase_sf"/>
</dbReference>
<keyword evidence="7" id="KW-1185">Reference proteome</keyword>
<dbReference type="STRING" id="861299.J421_4242"/>
<dbReference type="Proteomes" id="UP000019151">
    <property type="component" value="Chromosome"/>
</dbReference>
<keyword evidence="4" id="KW-0378">Hydrolase</keyword>
<dbReference type="Gene3D" id="3.90.80.10">
    <property type="entry name" value="Inorganic pyrophosphatase"/>
    <property type="match status" value="1"/>
</dbReference>
<sequence>MPELHPLLRLPPRTDEGTVNVVVETPGGSVHKLSFDDERGVFVLKKSLPVGMTFPHDFGFVPRTKAGDGDPIDVLVLHDGPTLPGVVVEARLVGVIEAEQREKGGPPQRNDRLIAVGVKSRTFGRVHELTQLPRELVDDLERFFVSYSTALGKELRPLGRAGAERAEALLDEAVAKR</sequence>
<dbReference type="PANTHER" id="PTHR10286">
    <property type="entry name" value="INORGANIC PYROPHOSPHATASE"/>
    <property type="match status" value="1"/>
</dbReference>
<protein>
    <recommendedName>
        <fullName evidence="2">inorganic diphosphatase</fullName>
        <ecNumber evidence="2">3.6.1.1</ecNumber>
    </recommendedName>
</protein>
<dbReference type="PROSITE" id="PS00387">
    <property type="entry name" value="PPASE"/>
    <property type="match status" value="1"/>
</dbReference>
<dbReference type="EC" id="3.6.1.1" evidence="2"/>
<evidence type="ECO:0000256" key="5">
    <source>
        <dbReference type="ARBA" id="ARBA00022842"/>
    </source>
</evidence>
<dbReference type="GO" id="GO:0005737">
    <property type="term" value="C:cytoplasm"/>
    <property type="evidence" value="ECO:0007669"/>
    <property type="project" value="InterPro"/>
</dbReference>
<dbReference type="EMBL" id="CP007128">
    <property type="protein sequence ID" value="AHG91779.1"/>
    <property type="molecule type" value="Genomic_DNA"/>
</dbReference>
<evidence type="ECO:0000256" key="4">
    <source>
        <dbReference type="ARBA" id="ARBA00022801"/>
    </source>
</evidence>
<dbReference type="eggNOG" id="COG0221">
    <property type="taxonomic scope" value="Bacteria"/>
</dbReference>